<feature type="compositionally biased region" description="Low complexity" evidence="1">
    <location>
        <begin position="40"/>
        <end position="52"/>
    </location>
</feature>
<organism evidence="2 3">
    <name type="scientific">Staurois parvus</name>
    <dbReference type="NCBI Taxonomy" id="386267"/>
    <lineage>
        <taxon>Eukaryota</taxon>
        <taxon>Metazoa</taxon>
        <taxon>Chordata</taxon>
        <taxon>Craniata</taxon>
        <taxon>Vertebrata</taxon>
        <taxon>Euteleostomi</taxon>
        <taxon>Amphibia</taxon>
        <taxon>Batrachia</taxon>
        <taxon>Anura</taxon>
        <taxon>Neobatrachia</taxon>
        <taxon>Ranoidea</taxon>
        <taxon>Ranidae</taxon>
        <taxon>Staurois</taxon>
    </lineage>
</organism>
<name>A0ABN9AKQ8_9NEOB</name>
<dbReference type="Proteomes" id="UP001162483">
    <property type="component" value="Unassembled WGS sequence"/>
</dbReference>
<feature type="region of interest" description="Disordered" evidence="1">
    <location>
        <begin position="1"/>
        <end position="62"/>
    </location>
</feature>
<keyword evidence="3" id="KW-1185">Reference proteome</keyword>
<evidence type="ECO:0000256" key="1">
    <source>
        <dbReference type="SAM" id="MobiDB-lite"/>
    </source>
</evidence>
<evidence type="ECO:0000313" key="3">
    <source>
        <dbReference type="Proteomes" id="UP001162483"/>
    </source>
</evidence>
<protein>
    <submittedName>
        <fullName evidence="2">Uncharacterized protein</fullName>
    </submittedName>
</protein>
<sequence>MSRASPNPPSNVWPAEEESSASPDSSMRRPSECSKSSWRMSSAMPSPTMSMPRGRPSPPWTLSMLSNDRDTLCMILEGKPRQLPPRFIVIK</sequence>
<accession>A0ABN9AKQ8</accession>
<proteinExistence type="predicted"/>
<evidence type="ECO:0000313" key="2">
    <source>
        <dbReference type="EMBL" id="CAI9534805.1"/>
    </source>
</evidence>
<gene>
    <name evidence="2" type="ORF">SPARVUS_LOCUS710290</name>
</gene>
<feature type="compositionally biased region" description="Pro residues" evidence="1">
    <location>
        <begin position="1"/>
        <end position="11"/>
    </location>
</feature>
<comment type="caution">
    <text evidence="2">The sequence shown here is derived from an EMBL/GenBank/DDBJ whole genome shotgun (WGS) entry which is preliminary data.</text>
</comment>
<dbReference type="EMBL" id="CATNWA010000228">
    <property type="protein sequence ID" value="CAI9534805.1"/>
    <property type="molecule type" value="Genomic_DNA"/>
</dbReference>
<reference evidence="2" key="1">
    <citation type="submission" date="2023-05" db="EMBL/GenBank/DDBJ databases">
        <authorList>
            <person name="Stuckert A."/>
        </authorList>
    </citation>
    <scope>NUCLEOTIDE SEQUENCE</scope>
</reference>